<feature type="transmembrane region" description="Helical" evidence="2">
    <location>
        <begin position="1274"/>
        <end position="1296"/>
    </location>
</feature>
<evidence type="ECO:0000313" key="4">
    <source>
        <dbReference type="EMBL" id="MDW3126674.1"/>
    </source>
</evidence>
<protein>
    <submittedName>
        <fullName evidence="5">Cna protein B-type domain protein</fullName>
    </submittedName>
    <submittedName>
        <fullName evidence="4">SpaA isopeptide-forming pilin-related protein</fullName>
    </submittedName>
</protein>
<keyword evidence="2" id="KW-1133">Transmembrane helix</keyword>
<proteinExistence type="predicted"/>
<reference evidence="5" key="1">
    <citation type="submission" date="2019-11" db="EMBL/GenBank/DDBJ databases">
        <authorList>
            <person name="Feng L."/>
        </authorList>
    </citation>
    <scope>NUCLEOTIDE SEQUENCE</scope>
    <source>
        <strain evidence="5">BlongumLFYP82</strain>
    </source>
</reference>
<evidence type="ECO:0000313" key="5">
    <source>
        <dbReference type="EMBL" id="VYT05364.1"/>
    </source>
</evidence>
<keyword evidence="2" id="KW-0472">Membrane</keyword>
<reference evidence="4" key="2">
    <citation type="submission" date="2023-10" db="EMBL/GenBank/DDBJ databases">
        <title>Rapid discrimination of Bifidobacterium longum Subspecies based on MALDI-TOF MS and Machine Learning.</title>
        <authorList>
            <person name="Chen J."/>
        </authorList>
    </citation>
    <scope>NUCLEOTIDE SEQUENCE</scope>
    <source>
        <strain evidence="4">YGMCC0039</strain>
    </source>
</reference>
<dbReference type="InterPro" id="IPR041033">
    <property type="entry name" value="SpaA_PFL_dom_1"/>
</dbReference>
<dbReference type="EMBL" id="JAWLRA010000022">
    <property type="protein sequence ID" value="MDW3126674.1"/>
    <property type="molecule type" value="Genomic_DNA"/>
</dbReference>
<dbReference type="RefSeq" id="WP_260847479.1">
    <property type="nucleotide sequence ID" value="NZ_CACRSV010000026.1"/>
</dbReference>
<keyword evidence="2" id="KW-0812">Transmembrane</keyword>
<sequence>MAWGSSTGLNQKMTSDKKKQITGYKAKLAGDKTKSWGGTQYSVYPYTYDGNESGVDTPSVAWGQANVLSNVNGTDYTNQTTENATLSAELAKIPQNGAVTVSKAPPFNGYTRYKYDNSQSFNGFTHAEKLLTFTGDGESLLQSFTIDANVLSQIKDSTGVSYWFRNIPENASVVVNVTGTTDGMNVSFQNGWRFWWGGDAKSTIGSSDVKEISNGYVKNNENAEAYAHAAQSIMWNFTGIRSGGTLKIQGGQNTKNDDDPAAAMLGSILVPYGSFESHVTTNGRVMVGEDFAMANPRVAKKFGNTDSASIIDMDQERHNLPWNGSYTSECSIIGWQKVDADNTDTKLAGSKWGVYADANATQLLLTVSDNGSNDSDANEGVLTVRNLNPNATYYIKELQAPDGYQIKETVYSVTTSQTGEAINYVTGDVIDDTTGKITNKKSGNEIAWSKVDADDTSKELAGSEWQIQQAENGSASKSWNVKDNTNEATNVTASASSTTLDSDNPTATLTATVQPGGALQKVTWAFTDQAGSTSESSSEAAALGRTGDLTAAITGTSSTDVTVYVKACSVSNPDVCSAPVAFTVKAMSVKDFSVKDSLNKTVESDSTVTAASVGSALTFTASSTPAVPITWSSGNASVATVTSSGENGQKATVTMTGFGSAVITAKAGDQTISFTVKVPSTTVYFKKSLVSDWSKYYVYYNDGNNNWKFVEMSQSCGDYVYAILPKQSLRTYFLFHGDDENTSTNKWYQGSNKSNFEFMGNEVQVVNQYNDSQVSTAPAGCPASAAAAAQSNDAAVLNENAMVTPADDSQPSDAAGVAENAVDDGAKAISCTASDGADGNPGVKCDTDTAAGKFKVGGLDAGTYWLHEITAPDGYTINKTLYQFTIDADGNVTWNGGWASGNATGDIDENLKPGADNAISDTPTEVTWNKVDTKGGKLAGSQWKIVGPSPVTDVYCVADNVTVDTNGDTTPAGTEFADCTGEKLSDADTEYGVIKVKGLPVGTYALTETKAPDGYVATTTVYTLTISGTEASAVVAQPATETPATRSGGNRGTEANVPNTSAPVNIQIPVKKSVKYTSWPKDGNGNYVSFKFKVEATSPTVDANPAAPMPAECSSDEAKKNCTISLAPESGATDLTNVIAKFGDMTFTDANLAAEAGDGKDYAKTYTYKITEIAPDSADAVENLRYSKAEYRVVVTVKQAKDSIGKLAGLSVSVTMTRTTDDSGNTEANGGKVVGIWSSTSTSSTTGNAVEATFVNTKVLTGLPTTGTDWTGHLVLLVGGGFILAGVLIAGGYQLVQRRREEDSD</sequence>
<feature type="compositionally biased region" description="Polar residues" evidence="1">
    <location>
        <begin position="1039"/>
        <end position="1048"/>
    </location>
</feature>
<feature type="domain" description="SpaA-like prealbumin fold" evidence="3">
    <location>
        <begin position="925"/>
        <end position="1030"/>
    </location>
</feature>
<name>A0A6N2THS3_BIFLN</name>
<dbReference type="SUPFAM" id="SSF49373">
    <property type="entry name" value="Invasin/intimin cell-adhesion fragments"/>
    <property type="match status" value="1"/>
</dbReference>
<dbReference type="InterPro" id="IPR008964">
    <property type="entry name" value="Invasin/intimin_cell_adhesion"/>
</dbReference>
<organism evidence="5">
    <name type="scientific">Bifidobacterium longum</name>
    <dbReference type="NCBI Taxonomy" id="216816"/>
    <lineage>
        <taxon>Bacteria</taxon>
        <taxon>Bacillati</taxon>
        <taxon>Actinomycetota</taxon>
        <taxon>Actinomycetes</taxon>
        <taxon>Bifidobacteriales</taxon>
        <taxon>Bifidobacteriaceae</taxon>
        <taxon>Bifidobacterium</taxon>
    </lineage>
</organism>
<accession>A0A6N2THS3</accession>
<dbReference type="InterPro" id="IPR013783">
    <property type="entry name" value="Ig-like_fold"/>
</dbReference>
<feature type="domain" description="SpaA-like prealbumin fold" evidence="3">
    <location>
        <begin position="333"/>
        <end position="424"/>
    </location>
</feature>
<feature type="region of interest" description="Disordered" evidence="1">
    <location>
        <begin position="1037"/>
        <end position="1061"/>
    </location>
</feature>
<evidence type="ECO:0000256" key="2">
    <source>
        <dbReference type="SAM" id="Phobius"/>
    </source>
</evidence>
<dbReference type="Gene3D" id="2.60.40.1080">
    <property type="match status" value="1"/>
</dbReference>
<evidence type="ECO:0000259" key="3">
    <source>
        <dbReference type="Pfam" id="PF17802"/>
    </source>
</evidence>
<dbReference type="GO" id="GO:0005975">
    <property type="term" value="P:carbohydrate metabolic process"/>
    <property type="evidence" value="ECO:0007669"/>
    <property type="project" value="UniProtKB-ARBA"/>
</dbReference>
<dbReference type="EMBL" id="CACRSV010000026">
    <property type="protein sequence ID" value="VYT05364.1"/>
    <property type="molecule type" value="Genomic_DNA"/>
</dbReference>
<gene>
    <name evidence="5" type="ORF">BLLFYP82_01498</name>
    <name evidence="4" type="ORF">RS890_06170</name>
</gene>
<dbReference type="Gene3D" id="2.60.40.10">
    <property type="entry name" value="Immunoglobulins"/>
    <property type="match status" value="3"/>
</dbReference>
<dbReference type="Proteomes" id="UP001277803">
    <property type="component" value="Unassembled WGS sequence"/>
</dbReference>
<dbReference type="Pfam" id="PF17802">
    <property type="entry name" value="SpaA"/>
    <property type="match status" value="3"/>
</dbReference>
<feature type="domain" description="SpaA-like prealbumin fold" evidence="3">
    <location>
        <begin position="846"/>
        <end position="894"/>
    </location>
</feature>
<evidence type="ECO:0000256" key="1">
    <source>
        <dbReference type="SAM" id="MobiDB-lite"/>
    </source>
</evidence>